<evidence type="ECO:0000313" key="11">
    <source>
        <dbReference type="Proteomes" id="UP001107558"/>
    </source>
</evidence>
<accession>A0A9J6BQD0</accession>
<keyword evidence="11" id="KW-1185">Reference proteome</keyword>
<keyword evidence="9" id="KW-0175">Coiled coil</keyword>
<dbReference type="PANTHER" id="PTHR11629:SF63">
    <property type="entry name" value="V-TYPE PROTON ATPASE SUBUNIT A"/>
    <property type="match status" value="1"/>
</dbReference>
<evidence type="ECO:0000256" key="3">
    <source>
        <dbReference type="ARBA" id="ARBA00022448"/>
    </source>
</evidence>
<protein>
    <recommendedName>
        <fullName evidence="8">V-type proton ATPase subunit a</fullName>
    </recommendedName>
</protein>
<evidence type="ECO:0000256" key="5">
    <source>
        <dbReference type="ARBA" id="ARBA00022989"/>
    </source>
</evidence>
<comment type="caution">
    <text evidence="10">The sequence shown here is derived from an EMBL/GenBank/DDBJ whole genome shotgun (WGS) entry which is preliminary data.</text>
</comment>
<organism evidence="10 11">
    <name type="scientific">Polypedilum vanderplanki</name>
    <name type="common">Sleeping chironomid midge</name>
    <dbReference type="NCBI Taxonomy" id="319348"/>
    <lineage>
        <taxon>Eukaryota</taxon>
        <taxon>Metazoa</taxon>
        <taxon>Ecdysozoa</taxon>
        <taxon>Arthropoda</taxon>
        <taxon>Hexapoda</taxon>
        <taxon>Insecta</taxon>
        <taxon>Pterygota</taxon>
        <taxon>Neoptera</taxon>
        <taxon>Endopterygota</taxon>
        <taxon>Diptera</taxon>
        <taxon>Nematocera</taxon>
        <taxon>Chironomoidea</taxon>
        <taxon>Chironomidae</taxon>
        <taxon>Chironominae</taxon>
        <taxon>Polypedilum</taxon>
        <taxon>Polypedilum</taxon>
    </lineage>
</organism>
<evidence type="ECO:0000256" key="6">
    <source>
        <dbReference type="ARBA" id="ARBA00023065"/>
    </source>
</evidence>
<feature type="coiled-coil region" evidence="9">
    <location>
        <begin position="535"/>
        <end position="612"/>
    </location>
</feature>
<dbReference type="GO" id="GO:0051117">
    <property type="term" value="F:ATPase binding"/>
    <property type="evidence" value="ECO:0007669"/>
    <property type="project" value="TreeGrafter"/>
</dbReference>
<dbReference type="InterPro" id="IPR002490">
    <property type="entry name" value="V-ATPase_116kDa_su"/>
</dbReference>
<keyword evidence="7" id="KW-0472">Membrane</keyword>
<dbReference type="OrthoDB" id="10264220at2759"/>
<comment type="subcellular location">
    <subcellularLocation>
        <location evidence="1">Membrane</location>
        <topology evidence="1">Multi-pass membrane protein</topology>
    </subcellularLocation>
</comment>
<dbReference type="GO" id="GO:0005886">
    <property type="term" value="C:plasma membrane"/>
    <property type="evidence" value="ECO:0007669"/>
    <property type="project" value="TreeGrafter"/>
</dbReference>
<keyword evidence="4" id="KW-0812">Transmembrane</keyword>
<keyword evidence="5" id="KW-1133">Transmembrane helix</keyword>
<name>A0A9J6BQD0_POLVA</name>
<evidence type="ECO:0000256" key="9">
    <source>
        <dbReference type="SAM" id="Coils"/>
    </source>
</evidence>
<dbReference type="GO" id="GO:0046961">
    <property type="term" value="F:proton-transporting ATPase activity, rotational mechanism"/>
    <property type="evidence" value="ECO:0007669"/>
    <property type="project" value="InterPro"/>
</dbReference>
<gene>
    <name evidence="10" type="ORF">PVAND_001820</name>
</gene>
<keyword evidence="3 8" id="KW-0813">Transport</keyword>
<reference evidence="10" key="1">
    <citation type="submission" date="2021-03" db="EMBL/GenBank/DDBJ databases">
        <title>Chromosome level genome of the anhydrobiotic midge Polypedilum vanderplanki.</title>
        <authorList>
            <person name="Yoshida Y."/>
            <person name="Kikawada T."/>
            <person name="Gusev O."/>
        </authorList>
    </citation>
    <scope>NUCLEOTIDE SEQUENCE</scope>
    <source>
        <strain evidence="10">NIAS01</strain>
        <tissue evidence="10">Whole body or cell culture</tissue>
    </source>
</reference>
<dbReference type="GO" id="GO:0033179">
    <property type="term" value="C:proton-transporting V-type ATPase, V0 domain"/>
    <property type="evidence" value="ECO:0007669"/>
    <property type="project" value="InterPro"/>
</dbReference>
<evidence type="ECO:0000256" key="1">
    <source>
        <dbReference type="ARBA" id="ARBA00004141"/>
    </source>
</evidence>
<dbReference type="Proteomes" id="UP001107558">
    <property type="component" value="Chromosome 3"/>
</dbReference>
<evidence type="ECO:0000256" key="7">
    <source>
        <dbReference type="ARBA" id="ARBA00023136"/>
    </source>
</evidence>
<evidence type="ECO:0000313" key="10">
    <source>
        <dbReference type="EMBL" id="KAG5671627.1"/>
    </source>
</evidence>
<dbReference type="AlphaFoldDB" id="A0A9J6BQD0"/>
<evidence type="ECO:0000256" key="2">
    <source>
        <dbReference type="ARBA" id="ARBA00009904"/>
    </source>
</evidence>
<evidence type="ECO:0000256" key="8">
    <source>
        <dbReference type="RuleBase" id="RU361189"/>
    </source>
</evidence>
<keyword evidence="6 8" id="KW-0406">Ion transport</keyword>
<dbReference type="Pfam" id="PF01496">
    <property type="entry name" value="V_ATPase_I"/>
    <property type="match status" value="1"/>
</dbReference>
<dbReference type="PROSITE" id="PS51257">
    <property type="entry name" value="PROKAR_LIPOPROTEIN"/>
    <property type="match status" value="1"/>
</dbReference>
<comment type="function">
    <text evidence="8">Essential component of the vacuolar proton pump (V-ATPase), a multimeric enzyme that catalyzes the translocation of protons across the membranes. Required for assembly and activity of the V-ATPase.</text>
</comment>
<sequence length="671" mass="78625">MRLYKSIGANDSIAQVVSMYWQVVSIVSCGKTRENLPMIMTEDSEIIERALSITKMCIFPPLLQDFDTYSVHSDDFCDFQVVKNEQIYVLMDLLHQNIHLLLIEKAYDNRLIQLRGNLIRIICEQLSEPNQYFPNNNDEMMQKNLEDIAEKYFPIFENAVYHECIQSFKNSLKNNTWKKEIGVIHSCPMICKIILQHNFMSSDNLMFFLSVGSNLVAHYEPHFKTIGLNIYRYLLKSDLRLLKSYNIHSVIYSEILPLIQRSTEINYNLYLYECLDNIIMIENEKVFNSRWCKYDDVMSRILSQFSFETDSNLCKFLAFQIVKFCCIGNSHFNHLTNEDLQKLNSSNLNEFLKDLKKQFNEPNRRSQRWIKKLMELMIRESYKSLGNLKDSLFILNAFHIIYITTIYTIEATSFHGVLEDFTRKLILAFMKILSTFKGDSEILTSILEFMSTIEEHQKGDNDLIVSINKIKEHDLLQIKNKSTTMGSLFRSEEMTLCQLFLQSEAAYACVSELGELGLVQFRDLNPDVNAFQRKFVNEVRRCDEMERKLRYLEKEIKKDGIPMLDTGENPEAPQPREMIDLEATFEKLENELREVNQNAEALKRNYLELTELKHILRKTQVFFDEQEGGINNTTESMTRALITDESRMGNSMGPVQLGFLEKPTEEEYLPW</sequence>
<dbReference type="PANTHER" id="PTHR11629">
    <property type="entry name" value="VACUOLAR PROTON ATPASES"/>
    <property type="match status" value="1"/>
</dbReference>
<evidence type="ECO:0000256" key="4">
    <source>
        <dbReference type="ARBA" id="ARBA00022692"/>
    </source>
</evidence>
<dbReference type="GO" id="GO:0016471">
    <property type="term" value="C:vacuolar proton-transporting V-type ATPase complex"/>
    <property type="evidence" value="ECO:0007669"/>
    <property type="project" value="TreeGrafter"/>
</dbReference>
<dbReference type="EMBL" id="JADBJN010000003">
    <property type="protein sequence ID" value="KAG5671627.1"/>
    <property type="molecule type" value="Genomic_DNA"/>
</dbReference>
<proteinExistence type="inferred from homology"/>
<comment type="similarity">
    <text evidence="2 8">Belongs to the V-ATPase 116 kDa subunit family.</text>
</comment>
<keyword evidence="8" id="KW-0375">Hydrogen ion transport</keyword>
<dbReference type="GO" id="GO:0007035">
    <property type="term" value="P:vacuolar acidification"/>
    <property type="evidence" value="ECO:0007669"/>
    <property type="project" value="TreeGrafter"/>
</dbReference>